<dbReference type="EMBL" id="KQ417911">
    <property type="protein sequence ID" value="KOF89891.1"/>
    <property type="molecule type" value="Genomic_DNA"/>
</dbReference>
<dbReference type="SMART" id="SM01270">
    <property type="entry name" value="Longin"/>
    <property type="match status" value="1"/>
</dbReference>
<evidence type="ECO:0000256" key="6">
    <source>
        <dbReference type="ARBA" id="ARBA00023136"/>
    </source>
</evidence>
<evidence type="ECO:0000256" key="3">
    <source>
        <dbReference type="ARBA" id="ARBA00008025"/>
    </source>
</evidence>
<keyword evidence="6 9" id="KW-0472">Membrane</keyword>
<accession>A0A0L8HKX4</accession>
<dbReference type="GO" id="GO:0015031">
    <property type="term" value="P:protein transport"/>
    <property type="evidence" value="ECO:0007669"/>
    <property type="project" value="UniProtKB-KW"/>
</dbReference>
<dbReference type="SUPFAM" id="SSF64356">
    <property type="entry name" value="SNARE-like"/>
    <property type="match status" value="1"/>
</dbReference>
<keyword evidence="9" id="KW-1133">Transmembrane helix</keyword>
<dbReference type="InterPro" id="IPR010908">
    <property type="entry name" value="Longin_dom"/>
</dbReference>
<evidence type="ECO:0000256" key="7">
    <source>
        <dbReference type="ARBA" id="ARBA00024173"/>
    </source>
</evidence>
<keyword evidence="5" id="KW-0175">Coiled coil</keyword>
<dbReference type="GO" id="GO:0005789">
    <property type="term" value="C:endoplasmic reticulum membrane"/>
    <property type="evidence" value="ECO:0007669"/>
    <property type="project" value="UniProtKB-SubCell"/>
</dbReference>
<proteinExistence type="inferred from homology"/>
<reference evidence="11" key="1">
    <citation type="submission" date="2015-07" db="EMBL/GenBank/DDBJ databases">
        <title>MeaNS - Measles Nucleotide Surveillance Program.</title>
        <authorList>
            <person name="Tran T."/>
            <person name="Druce J."/>
        </authorList>
    </citation>
    <scope>NUCLEOTIDE SEQUENCE</scope>
    <source>
        <strain evidence="11">UCB-OBI-ISO-001</strain>
        <tissue evidence="11">Gonad</tissue>
    </source>
</reference>
<feature type="transmembrane region" description="Helical" evidence="9">
    <location>
        <begin position="169"/>
        <end position="189"/>
    </location>
</feature>
<comment type="similarity">
    <text evidence="3">Belongs to the synaptobrevin family.</text>
</comment>
<dbReference type="GO" id="GO:0005794">
    <property type="term" value="C:Golgi apparatus"/>
    <property type="evidence" value="ECO:0007669"/>
    <property type="project" value="UniProtKB-SubCell"/>
</dbReference>
<dbReference type="InterPro" id="IPR011012">
    <property type="entry name" value="Longin-like_dom_sf"/>
</dbReference>
<name>A0A0L8HKX4_OCTBM</name>
<dbReference type="PROSITE" id="PS50859">
    <property type="entry name" value="LONGIN"/>
    <property type="match status" value="1"/>
</dbReference>
<comment type="function">
    <text evidence="7">SNARE involved in targeting and fusion of ER-derived transport vesicles with the Golgi complex as well as Golgi-derived retrograde transport vesicles with the ER.</text>
</comment>
<feature type="transmembrane region" description="Helical" evidence="9">
    <location>
        <begin position="196"/>
        <end position="214"/>
    </location>
</feature>
<gene>
    <name evidence="11" type="ORF">OCBIM_22012445mg</name>
</gene>
<keyword evidence="4" id="KW-0813">Transport</keyword>
<dbReference type="Pfam" id="PF25970">
    <property type="entry name" value="SEC22a_C"/>
    <property type="match status" value="1"/>
</dbReference>
<sequence length="251" mass="27919">MFIYQTMISRTSDGLPLSASTDRISPSSQSKINLQEGFQQLKLVCKRATHFADRCSYIVGPLAIYFISALNITYSVLCDVSYPSVLAFSFLNDVQREFLLDYDKSKVDAALRPYSLIAFAGIGGRYIPLGVSGCSALFMSALCSALHLLHGFNVLGTGVVDVYDEDFTQYAAAFFISFVLTGFQIYLMLVPVKKKTALAGATLASICLCQLYVWEYKNSIVAILFYVAVASFTTFIICTRRLEEKQKQYML</sequence>
<dbReference type="GO" id="GO:0006888">
    <property type="term" value="P:endoplasmic reticulum to Golgi vesicle-mediated transport"/>
    <property type="evidence" value="ECO:0007669"/>
    <property type="project" value="InterPro"/>
</dbReference>
<dbReference type="InterPro" id="IPR059071">
    <property type="entry name" value="SEC22a-c_C"/>
</dbReference>
<dbReference type="Gene3D" id="3.30.450.50">
    <property type="entry name" value="Longin domain"/>
    <property type="match status" value="1"/>
</dbReference>
<feature type="domain" description="Longin" evidence="10">
    <location>
        <begin position="7"/>
        <end position="116"/>
    </location>
</feature>
<organism evidence="11">
    <name type="scientific">Octopus bimaculoides</name>
    <name type="common">California two-spotted octopus</name>
    <dbReference type="NCBI Taxonomy" id="37653"/>
    <lineage>
        <taxon>Eukaryota</taxon>
        <taxon>Metazoa</taxon>
        <taxon>Spiralia</taxon>
        <taxon>Lophotrochozoa</taxon>
        <taxon>Mollusca</taxon>
        <taxon>Cephalopoda</taxon>
        <taxon>Coleoidea</taxon>
        <taxon>Octopodiformes</taxon>
        <taxon>Octopoda</taxon>
        <taxon>Incirrata</taxon>
        <taxon>Octopodidae</taxon>
        <taxon>Octopus</taxon>
    </lineage>
</organism>
<evidence type="ECO:0000259" key="10">
    <source>
        <dbReference type="PROSITE" id="PS50859"/>
    </source>
</evidence>
<evidence type="ECO:0000256" key="5">
    <source>
        <dbReference type="ARBA" id="ARBA00023054"/>
    </source>
</evidence>
<dbReference type="GO" id="GO:0006890">
    <property type="term" value="P:retrograde vesicle-mediated transport, Golgi to endoplasmic reticulum"/>
    <property type="evidence" value="ECO:0007669"/>
    <property type="project" value="InterPro"/>
</dbReference>
<dbReference type="STRING" id="37653.A0A0L8HKX4"/>
<dbReference type="AlphaFoldDB" id="A0A0L8HKX4"/>
<keyword evidence="9" id="KW-0812">Transmembrane</keyword>
<feature type="transmembrane region" description="Helical" evidence="9">
    <location>
        <begin position="220"/>
        <end position="238"/>
    </location>
</feature>
<protein>
    <recommendedName>
        <fullName evidence="10">Longin domain-containing protein</fullName>
    </recommendedName>
</protein>
<feature type="transmembrane region" description="Helical" evidence="9">
    <location>
        <begin position="126"/>
        <end position="149"/>
    </location>
</feature>
<evidence type="ECO:0000256" key="2">
    <source>
        <dbReference type="ARBA" id="ARBA00004223"/>
    </source>
</evidence>
<comment type="subcellular location">
    <subcellularLocation>
        <location evidence="1">Endoplasmic reticulum membrane</location>
        <topology evidence="1">Single-pass type IV membrane protein</topology>
    </subcellularLocation>
    <subcellularLocation>
        <location evidence="8">Golgi apparatus</location>
        <location evidence="8">cis-Golgi network membrane</location>
    </subcellularLocation>
    <subcellularLocation>
        <location evidence="2">Melanosome</location>
    </subcellularLocation>
</comment>
<dbReference type="OrthoDB" id="1719357at2759"/>
<dbReference type="InterPro" id="IPR044565">
    <property type="entry name" value="Sec22"/>
</dbReference>
<evidence type="ECO:0000256" key="4">
    <source>
        <dbReference type="ARBA" id="ARBA00022927"/>
    </source>
</evidence>
<dbReference type="PANTHER" id="PTHR45837">
    <property type="entry name" value="VESICLE-TRAFFICKING PROTEIN SEC22B"/>
    <property type="match status" value="1"/>
</dbReference>
<evidence type="ECO:0000256" key="1">
    <source>
        <dbReference type="ARBA" id="ARBA00004163"/>
    </source>
</evidence>
<dbReference type="GO" id="GO:0005484">
    <property type="term" value="F:SNAP receptor activity"/>
    <property type="evidence" value="ECO:0007669"/>
    <property type="project" value="InterPro"/>
</dbReference>
<evidence type="ECO:0000313" key="11">
    <source>
        <dbReference type="EMBL" id="KOF89891.1"/>
    </source>
</evidence>
<evidence type="ECO:0000256" key="9">
    <source>
        <dbReference type="SAM" id="Phobius"/>
    </source>
</evidence>
<dbReference type="CDD" id="cd14824">
    <property type="entry name" value="Longin"/>
    <property type="match status" value="1"/>
</dbReference>
<dbReference type="Pfam" id="PF13774">
    <property type="entry name" value="Longin"/>
    <property type="match status" value="1"/>
</dbReference>
<keyword evidence="4" id="KW-0653">Protein transport</keyword>
<evidence type="ECO:0000256" key="8">
    <source>
        <dbReference type="ARBA" id="ARBA00024188"/>
    </source>
</evidence>